<gene>
    <name evidence="1" type="ORF">RMN56_20705</name>
</gene>
<dbReference type="EMBL" id="CP134876">
    <property type="protein sequence ID" value="WNM37577.1"/>
    <property type="molecule type" value="Genomic_DNA"/>
</dbReference>
<name>A0ABY9ZQK5_9ACTN</name>
<sequence>MSGRGEGGGFGFGQVVGNVNVHVGRRPVRPARSAYLQQVKRIAPPELFDRESELTELTAFCLDDDRGPYVWWQAGPWAGKTALLSTFVLHAPEQVRVVSYFISGHDTRDRFAAVMLEQLCELTGREMPEAGADPVRLSSLLRDGLNRAAKSCQAGGGRLVLVIDGLDEDSGVTCGPDAHSIAGLLPVGPMAGMRVIVGGRANPPVPDDVPDWHPLRDTGIIRTLTPSRYVTGLPRLAGREIKGMLKGGPLTQDLLGLFTAAGGSLSVADLRELTRAELVAVEDVLHTTAGRSLTRHATDGAPDLYSLAHQELTMAARRYLGAERLSEFEDRLHIWAERYLAPDGDRQPWPADTPEYLLRDYPRMLATTGDVDRLIAVVTDPVRHDRMRTRTGSDTVALAEIAIAQELMLARPPDLPTLVKLSIYRNAHVDRHRHLPSALPVVRAMLGDSARAEAVARNLTRQLQPAKARAVLAEAAAAAGDLALARRLAAQAETVARAQTGRLGRMVSLAEVTHAMVAAGELGRAETIARALTNEGLQAWTLAHVAKLIASRYGGLGQRLTDEAEAIARAPDRPSDFGRWSALIELAKVSAAAGDLDRTRRLASDAEELVRAQNGRNGDAEGLVDVAMIVASVGESDRARRLAADARAAALAMDNRDLRDRTLARVAVAATAAGDIDLAQDIGHSLTDDHYSWESPVSLVRAVAATGDFDRAQALAGSITHKFGAPYAQVVLVEALIAAGDLARAESLACAITDPYHQATALEALVRAVAARDVNHAETLARQIIKPYAQAKALAGLALVAGAGDADRARGLATDAEQLAQASIEADQQTHREIKWSMHGRVAEVAALAGDIDRAEQLAHEITDHHGKQHALAEVARAALALGHLNRAEAIARTVTDSFNRADALLAVIHGFCTAGDIGRAEALVEAISGSRHKAQARSCLAEAAAAAGDVDRAETHARAITVGNRHAQRYEPFLDMLNREDWETNAVADESTKALTIAAEAAAAAGDIERARTLIEAISDSYEEPKLIFGYEHPRAVVRIIAAAAAAGQIDEAEALARAMPHRDQRAVALYRVGQAVVASRYLDRARRLTGEAEALTRRTVTEPFPRAWILAAVAEAAAAAGDAAHGKHLTDEALAPGLAEPFQRAWIIAAVAQAVAASDATQARQWTSEAAAIARDITEPFQRTQALAAVAQASAAAGDLAHAETLARDITDPDELAQTLTAIAQAAAAAGDADQAGRLLGEALATGHWLVPLPVLAGLCPELALQAAAGAACSGPQATVS</sequence>
<dbReference type="Proteomes" id="UP001303001">
    <property type="component" value="Chromosome"/>
</dbReference>
<keyword evidence="2" id="KW-1185">Reference proteome</keyword>
<evidence type="ECO:0000313" key="1">
    <source>
        <dbReference type="EMBL" id="WNM37577.1"/>
    </source>
</evidence>
<reference evidence="1 2" key="1">
    <citation type="submission" date="2023-09" db="EMBL/GenBank/DDBJ databases">
        <title>Micromonospora halotolerans DSM 45598 genome sequence.</title>
        <authorList>
            <person name="Mo P."/>
        </authorList>
    </citation>
    <scope>NUCLEOTIDE SEQUENCE [LARGE SCALE GENOMIC DNA]</scope>
    <source>
        <strain evidence="1 2">DSM 45598</strain>
    </source>
</reference>
<proteinExistence type="predicted"/>
<evidence type="ECO:0008006" key="3">
    <source>
        <dbReference type="Google" id="ProtNLM"/>
    </source>
</evidence>
<dbReference type="Gene3D" id="1.25.40.10">
    <property type="entry name" value="Tetratricopeptide repeat domain"/>
    <property type="match status" value="5"/>
</dbReference>
<evidence type="ECO:0000313" key="2">
    <source>
        <dbReference type="Proteomes" id="UP001303001"/>
    </source>
</evidence>
<dbReference type="RefSeq" id="WP_313719161.1">
    <property type="nucleotide sequence ID" value="NZ_CP134876.1"/>
</dbReference>
<protein>
    <recommendedName>
        <fullName evidence="3">NACHT domain-containing protein</fullName>
    </recommendedName>
</protein>
<organism evidence="1 2">
    <name type="scientific">Micromonospora halotolerans</name>
    <dbReference type="NCBI Taxonomy" id="709879"/>
    <lineage>
        <taxon>Bacteria</taxon>
        <taxon>Bacillati</taxon>
        <taxon>Actinomycetota</taxon>
        <taxon>Actinomycetes</taxon>
        <taxon>Micromonosporales</taxon>
        <taxon>Micromonosporaceae</taxon>
        <taxon>Micromonospora</taxon>
    </lineage>
</organism>
<accession>A0ABY9ZQK5</accession>
<dbReference type="InterPro" id="IPR011990">
    <property type="entry name" value="TPR-like_helical_dom_sf"/>
</dbReference>